<gene>
    <name evidence="1" type="ORF">CEXT_398041</name>
</gene>
<protein>
    <submittedName>
        <fullName evidence="1">Uncharacterized protein</fullName>
    </submittedName>
</protein>
<proteinExistence type="predicted"/>
<reference evidence="1 2" key="1">
    <citation type="submission" date="2021-06" db="EMBL/GenBank/DDBJ databases">
        <title>Caerostris extrusa draft genome.</title>
        <authorList>
            <person name="Kono N."/>
            <person name="Arakawa K."/>
        </authorList>
    </citation>
    <scope>NUCLEOTIDE SEQUENCE [LARGE SCALE GENOMIC DNA]</scope>
</reference>
<comment type="caution">
    <text evidence="1">The sequence shown here is derived from an EMBL/GenBank/DDBJ whole genome shotgun (WGS) entry which is preliminary data.</text>
</comment>
<name>A0AAV4NK42_CAEEX</name>
<evidence type="ECO:0000313" key="1">
    <source>
        <dbReference type="EMBL" id="GIX83667.1"/>
    </source>
</evidence>
<dbReference type="AlphaFoldDB" id="A0AAV4NK42"/>
<keyword evidence="2" id="KW-1185">Reference proteome</keyword>
<accession>A0AAV4NK42</accession>
<dbReference type="EMBL" id="BPLR01003356">
    <property type="protein sequence ID" value="GIX83667.1"/>
    <property type="molecule type" value="Genomic_DNA"/>
</dbReference>
<dbReference type="Proteomes" id="UP001054945">
    <property type="component" value="Unassembled WGS sequence"/>
</dbReference>
<evidence type="ECO:0000313" key="2">
    <source>
        <dbReference type="Proteomes" id="UP001054945"/>
    </source>
</evidence>
<sequence length="96" mass="10042">MGQADFVRSENSARVAESCTVPTTHPELVLAFINAHLRSSAHCLQDVGGSSHTTRVDAPPGTVACDNTSGRSLALTQGSFDTRLAFPVACNIKTGN</sequence>
<organism evidence="1 2">
    <name type="scientific">Caerostris extrusa</name>
    <name type="common">Bark spider</name>
    <name type="synonym">Caerostris bankana</name>
    <dbReference type="NCBI Taxonomy" id="172846"/>
    <lineage>
        <taxon>Eukaryota</taxon>
        <taxon>Metazoa</taxon>
        <taxon>Ecdysozoa</taxon>
        <taxon>Arthropoda</taxon>
        <taxon>Chelicerata</taxon>
        <taxon>Arachnida</taxon>
        <taxon>Araneae</taxon>
        <taxon>Araneomorphae</taxon>
        <taxon>Entelegynae</taxon>
        <taxon>Araneoidea</taxon>
        <taxon>Araneidae</taxon>
        <taxon>Caerostris</taxon>
    </lineage>
</organism>